<dbReference type="EMBL" id="JAHYIQ010000003">
    <property type="protein sequence ID" value="KAK1134183.1"/>
    <property type="molecule type" value="Genomic_DNA"/>
</dbReference>
<name>A0AA40KV81_9HYME</name>
<sequence length="72" mass="7664">MVPIDSSGACGEEYVRRGGKHRRYATGPKCRGMDNVQNTVSKGSRTAVVHAASQDCQDGCSVLSVRSMDFAA</sequence>
<protein>
    <submittedName>
        <fullName evidence="1">Uncharacterized protein</fullName>
    </submittedName>
</protein>
<keyword evidence="2" id="KW-1185">Reference proteome</keyword>
<reference evidence="1" key="1">
    <citation type="submission" date="2021-10" db="EMBL/GenBank/DDBJ databases">
        <title>Melipona bicolor Genome sequencing and assembly.</title>
        <authorList>
            <person name="Araujo N.S."/>
            <person name="Arias M.C."/>
        </authorList>
    </citation>
    <scope>NUCLEOTIDE SEQUENCE</scope>
    <source>
        <strain evidence="1">USP_2M_L1-L4_2017</strain>
        <tissue evidence="1">Whole body</tissue>
    </source>
</reference>
<dbReference type="Proteomes" id="UP001177670">
    <property type="component" value="Unassembled WGS sequence"/>
</dbReference>
<proteinExistence type="predicted"/>
<dbReference type="AlphaFoldDB" id="A0AA40KV81"/>
<comment type="caution">
    <text evidence="1">The sequence shown here is derived from an EMBL/GenBank/DDBJ whole genome shotgun (WGS) entry which is preliminary data.</text>
</comment>
<organism evidence="1 2">
    <name type="scientific">Melipona bicolor</name>
    <dbReference type="NCBI Taxonomy" id="60889"/>
    <lineage>
        <taxon>Eukaryota</taxon>
        <taxon>Metazoa</taxon>
        <taxon>Ecdysozoa</taxon>
        <taxon>Arthropoda</taxon>
        <taxon>Hexapoda</taxon>
        <taxon>Insecta</taxon>
        <taxon>Pterygota</taxon>
        <taxon>Neoptera</taxon>
        <taxon>Endopterygota</taxon>
        <taxon>Hymenoptera</taxon>
        <taxon>Apocrita</taxon>
        <taxon>Aculeata</taxon>
        <taxon>Apoidea</taxon>
        <taxon>Anthophila</taxon>
        <taxon>Apidae</taxon>
        <taxon>Melipona</taxon>
    </lineage>
</organism>
<accession>A0AA40KV81</accession>
<evidence type="ECO:0000313" key="2">
    <source>
        <dbReference type="Proteomes" id="UP001177670"/>
    </source>
</evidence>
<gene>
    <name evidence="1" type="ORF">K0M31_011965</name>
</gene>
<evidence type="ECO:0000313" key="1">
    <source>
        <dbReference type="EMBL" id="KAK1134183.1"/>
    </source>
</evidence>